<accession>Q95SX3</accession>
<proteinExistence type="evidence at transcript level"/>
<name>Q95SX3_DROME</name>
<dbReference type="FlyBase" id="FBgn0000567">
    <property type="gene designation" value="Eip74EF"/>
</dbReference>
<sequence length="56" mass="6119">MRAKSSKLGTNANLVNAIDIDANGNKTLYIYRIRCKIKSAKSANCETASPNSIIYL</sequence>
<dbReference type="OrthoDB" id="8196042at2759"/>
<gene>
    <name evidence="2" type="primary">Eip74EF</name>
    <name evidence="1" type="synonym">CG6273</name>
    <name evidence="2" type="ORF">CG32180</name>
</gene>
<organism evidence="1">
    <name type="scientific">Drosophila melanogaster</name>
    <name type="common">Fruit fly</name>
    <dbReference type="NCBI Taxonomy" id="7227"/>
    <lineage>
        <taxon>Eukaryota</taxon>
        <taxon>Metazoa</taxon>
        <taxon>Ecdysozoa</taxon>
        <taxon>Arthropoda</taxon>
        <taxon>Hexapoda</taxon>
        <taxon>Insecta</taxon>
        <taxon>Pterygota</taxon>
        <taxon>Neoptera</taxon>
        <taxon>Endopterygota</taxon>
        <taxon>Diptera</taxon>
        <taxon>Brachycera</taxon>
        <taxon>Muscomorpha</taxon>
        <taxon>Ephydroidea</taxon>
        <taxon>Drosophilidae</taxon>
        <taxon>Drosophila</taxon>
        <taxon>Sophophora</taxon>
    </lineage>
</organism>
<evidence type="ECO:0000313" key="2">
    <source>
        <dbReference type="FlyBase" id="FBgn0000567"/>
    </source>
</evidence>
<dbReference type="AGR" id="FB:FBgn0000567"/>
<evidence type="ECO:0000313" key="1">
    <source>
        <dbReference type="EMBL" id="AAL25485.1"/>
    </source>
</evidence>
<dbReference type="EMBL" id="AY060446">
    <property type="protein sequence ID" value="AAL25485.1"/>
    <property type="molecule type" value="mRNA"/>
</dbReference>
<reference evidence="1" key="1">
    <citation type="submission" date="2001-10" db="EMBL/GenBank/DDBJ databases">
        <authorList>
            <person name="Stapleton M."/>
            <person name="Brokstein P."/>
            <person name="Hong L."/>
            <person name="Agbayani A."/>
            <person name="Carlson J."/>
            <person name="Champe M."/>
            <person name="Chavez C."/>
            <person name="Dorsett V."/>
            <person name="Farfan D."/>
            <person name="Frise E."/>
            <person name="George R."/>
            <person name="Gonzalez M."/>
            <person name="Guarin H."/>
            <person name="Li P."/>
            <person name="Liao G."/>
            <person name="Miranda A."/>
            <person name="Mungall C.J."/>
            <person name="Nunoo J."/>
            <person name="Pacleb J."/>
            <person name="Paragas V."/>
            <person name="Park S."/>
            <person name="Phouanenavong S."/>
            <person name="Wan K."/>
            <person name="Yu C."/>
            <person name="Lewis S.E."/>
            <person name="Rubin G.M."/>
            <person name="Celniker S."/>
        </authorList>
    </citation>
    <scope>NUCLEOTIDE SEQUENCE</scope>
    <source>
        <strain evidence="1">Berkeley</strain>
    </source>
</reference>
<protein>
    <submittedName>
        <fullName evidence="1">LP01487p</fullName>
    </submittedName>
</protein>
<dbReference type="AlphaFoldDB" id="Q95SX3"/>